<dbReference type="InterPro" id="IPR020422">
    <property type="entry name" value="TYR_PHOSPHATASE_DUAL_dom"/>
</dbReference>
<keyword evidence="5" id="KW-1185">Reference proteome</keyword>
<dbReference type="SMART" id="SM00195">
    <property type="entry name" value="DSPc"/>
    <property type="match status" value="1"/>
</dbReference>
<evidence type="ECO:0000256" key="3">
    <source>
        <dbReference type="SAM" id="MobiDB-lite"/>
    </source>
</evidence>
<feature type="domain" description="Tyrosine-protein phosphatase" evidence="4">
    <location>
        <begin position="41"/>
        <end position="187"/>
    </location>
</feature>
<dbReference type="GeneID" id="136071841"/>
<dbReference type="Proteomes" id="UP001652625">
    <property type="component" value="Chromosome 05"/>
</dbReference>
<evidence type="ECO:0000256" key="1">
    <source>
        <dbReference type="ARBA" id="ARBA00022801"/>
    </source>
</evidence>
<evidence type="ECO:0000259" key="4">
    <source>
        <dbReference type="SMART" id="SM00195"/>
    </source>
</evidence>
<feature type="region of interest" description="Disordered" evidence="3">
    <location>
        <begin position="29"/>
        <end position="48"/>
    </location>
</feature>
<feature type="region of interest" description="Disordered" evidence="3">
    <location>
        <begin position="221"/>
        <end position="289"/>
    </location>
</feature>
<evidence type="ECO:0000313" key="6">
    <source>
        <dbReference type="RefSeq" id="XP_065653393.1"/>
    </source>
</evidence>
<keyword evidence="2" id="KW-0904">Protein phosphatase</keyword>
<sequence>MGRIPDRWLEYTRIGKPIERVPIIAFKTPIQRNDPNQQNNQPGGIQKEDEFTPYDLCNQVWDDGLDLAVVIDLTNTFRYYNGEIFCEQRIQYEKLKCEGRIVPDDCVIDRVTRILNDVIFRHGRDSKRLVGIHCTHGVNRTGYVICRYLIQSLGFNPVDAIQMFNISRGHKMEREDYITDLMNFEPQFLYRSWETYVLGLNGWKFNKFRFKRDNRFIEERKKRKSESNDNLQIKKPNYDTEYNNDGTEKPFASTANNTNDNLQGDKHPSKSTNDDKKFVSGKSKSNESESFVENVSLDFFQEDFYCDGN</sequence>
<dbReference type="SUPFAM" id="SSF52799">
    <property type="entry name" value="(Phosphotyrosine protein) phosphatases II"/>
    <property type="match status" value="1"/>
</dbReference>
<dbReference type="InterPro" id="IPR000340">
    <property type="entry name" value="Dual-sp_phosphatase_cat-dom"/>
</dbReference>
<reference evidence="6" key="1">
    <citation type="submission" date="2025-08" db="UniProtKB">
        <authorList>
            <consortium name="RefSeq"/>
        </authorList>
    </citation>
    <scope>IDENTIFICATION</scope>
</reference>
<evidence type="ECO:0000313" key="5">
    <source>
        <dbReference type="Proteomes" id="UP001652625"/>
    </source>
</evidence>
<dbReference type="PANTHER" id="PTHR10367:SF9">
    <property type="entry name" value="DUAL-SPECIFICITY PHOSPHATASE 11 (RNA_RNP COMPLEX 1-INTERACTING)"/>
    <property type="match status" value="1"/>
</dbReference>
<feature type="compositionally biased region" description="Polar residues" evidence="3">
    <location>
        <begin position="253"/>
        <end position="262"/>
    </location>
</feature>
<accession>A0ABM4BW10</accession>
<dbReference type="InterPro" id="IPR051029">
    <property type="entry name" value="mRNA_Capping_Enz/RNA_Phosphat"/>
</dbReference>
<organism evidence="5 6">
    <name type="scientific">Hydra vulgaris</name>
    <name type="common">Hydra</name>
    <name type="synonym">Hydra attenuata</name>
    <dbReference type="NCBI Taxonomy" id="6087"/>
    <lineage>
        <taxon>Eukaryota</taxon>
        <taxon>Metazoa</taxon>
        <taxon>Cnidaria</taxon>
        <taxon>Hydrozoa</taxon>
        <taxon>Hydroidolina</taxon>
        <taxon>Anthoathecata</taxon>
        <taxon>Aplanulata</taxon>
        <taxon>Hydridae</taxon>
        <taxon>Hydra</taxon>
    </lineage>
</organism>
<name>A0ABM4BW10_HYDVU</name>
<feature type="compositionally biased region" description="Basic and acidic residues" evidence="3">
    <location>
        <begin position="263"/>
        <end position="278"/>
    </location>
</feature>
<evidence type="ECO:0000256" key="2">
    <source>
        <dbReference type="ARBA" id="ARBA00022912"/>
    </source>
</evidence>
<dbReference type="RefSeq" id="XP_065653393.1">
    <property type="nucleotide sequence ID" value="XM_065797321.1"/>
</dbReference>
<proteinExistence type="predicted"/>
<dbReference type="InterPro" id="IPR029021">
    <property type="entry name" value="Prot-tyrosine_phosphatase-like"/>
</dbReference>
<dbReference type="PANTHER" id="PTHR10367">
    <property type="entry name" value="MRNA-CAPPING ENZYME"/>
    <property type="match status" value="1"/>
</dbReference>
<dbReference type="Gene3D" id="3.90.190.10">
    <property type="entry name" value="Protein tyrosine phosphatase superfamily"/>
    <property type="match status" value="1"/>
</dbReference>
<dbReference type="InterPro" id="IPR016130">
    <property type="entry name" value="Tyr_Pase_AS"/>
</dbReference>
<gene>
    <name evidence="6" type="primary">LOC136071841</name>
</gene>
<keyword evidence="1" id="KW-0378">Hydrolase</keyword>
<dbReference type="Pfam" id="PF00782">
    <property type="entry name" value="DSPc"/>
    <property type="match status" value="1"/>
</dbReference>
<dbReference type="PROSITE" id="PS00383">
    <property type="entry name" value="TYR_PHOSPHATASE_1"/>
    <property type="match status" value="1"/>
</dbReference>
<protein>
    <submittedName>
        <fullName evidence="6">RNA/RNP complex-1-interacting phosphatase-like</fullName>
    </submittedName>
</protein>
<feature type="compositionally biased region" description="Low complexity" evidence="3">
    <location>
        <begin position="29"/>
        <end position="45"/>
    </location>
</feature>